<dbReference type="SMART" id="SM00860">
    <property type="entry name" value="SMI1_KNR4"/>
    <property type="match status" value="1"/>
</dbReference>
<sequence>MHATTITCKSCTSTPTCTKIQHQAGTTTERDDMAYQEVQNLLNEYELLLQHIGIDTAARLAPPISDREIADLEEQYQIRLTQDAKAFWQWHNGGEPRSAMPGFFQSLSETLATHKEDREIVCESFDHEPDPQEWDECCECQSHNPTGDLTYNHGARGVVAPFDISLYTAEGFRYCAIFDCGDPDAIDTMTYGVRITDCNQSWVSPEYPKTFADRIRNWMTAIRTGVWYPCHFNGQGDTVFLVTCEYQPGGSTTDTYDYESVEFMPSNWQPDMAEFRPFPGNNPISDEHPAVDE</sequence>
<dbReference type="AlphaFoldDB" id="A0A848D3U2"/>
<evidence type="ECO:0000313" key="3">
    <source>
        <dbReference type="Proteomes" id="UP000583419"/>
    </source>
</evidence>
<reference evidence="2 3" key="1">
    <citation type="submission" date="2020-04" db="EMBL/GenBank/DDBJ databases">
        <authorList>
            <person name="Hitch T.C.A."/>
            <person name="Wylensek D."/>
            <person name="Clavel T."/>
        </authorList>
    </citation>
    <scope>NUCLEOTIDE SEQUENCE [LARGE SCALE GENOMIC DNA]</scope>
    <source>
        <strain evidence="2 3">WCA-130-P53-4B</strain>
    </source>
</reference>
<dbReference type="InterPro" id="IPR037883">
    <property type="entry name" value="Knr4/Smi1-like_sf"/>
</dbReference>
<evidence type="ECO:0000259" key="1">
    <source>
        <dbReference type="SMART" id="SM00860"/>
    </source>
</evidence>
<name>A0A848D3U2_9BIFI</name>
<dbReference type="Pfam" id="PF09346">
    <property type="entry name" value="SMI1_KNR4"/>
    <property type="match status" value="1"/>
</dbReference>
<comment type="caution">
    <text evidence="2">The sequence shown here is derived from an EMBL/GenBank/DDBJ whole genome shotgun (WGS) entry which is preliminary data.</text>
</comment>
<dbReference type="SUPFAM" id="SSF160631">
    <property type="entry name" value="SMI1/KNR4-like"/>
    <property type="match status" value="1"/>
</dbReference>
<accession>A0A848D3U2</accession>
<feature type="domain" description="Knr4/Smi1-like" evidence="1">
    <location>
        <begin position="63"/>
        <end position="217"/>
    </location>
</feature>
<dbReference type="RefSeq" id="WP_168973732.1">
    <property type="nucleotide sequence ID" value="NZ_JABAGJ010000007.1"/>
</dbReference>
<dbReference type="Proteomes" id="UP000583419">
    <property type="component" value="Unassembled WGS sequence"/>
</dbReference>
<proteinExistence type="predicted"/>
<dbReference type="EMBL" id="JABAGJ010000007">
    <property type="protein sequence ID" value="NMF02694.1"/>
    <property type="molecule type" value="Genomic_DNA"/>
</dbReference>
<dbReference type="InterPro" id="IPR018958">
    <property type="entry name" value="Knr4/Smi1-like_dom"/>
</dbReference>
<protein>
    <submittedName>
        <fullName evidence="2">SMI1/KNR4 family protein</fullName>
    </submittedName>
</protein>
<organism evidence="2 3">
    <name type="scientific">Bifidobacterium boum</name>
    <dbReference type="NCBI Taxonomy" id="78343"/>
    <lineage>
        <taxon>Bacteria</taxon>
        <taxon>Bacillati</taxon>
        <taxon>Actinomycetota</taxon>
        <taxon>Actinomycetes</taxon>
        <taxon>Bifidobacteriales</taxon>
        <taxon>Bifidobacteriaceae</taxon>
        <taxon>Bifidobacterium</taxon>
    </lineage>
</organism>
<gene>
    <name evidence="2" type="ORF">HF843_05835</name>
</gene>
<evidence type="ECO:0000313" key="2">
    <source>
        <dbReference type="EMBL" id="NMF02694.1"/>
    </source>
</evidence>